<dbReference type="InterPro" id="IPR021219">
    <property type="entry name" value="DUF2703"/>
</dbReference>
<dbReference type="EMBL" id="DTMQ01000041">
    <property type="protein sequence ID" value="HGE99724.1"/>
    <property type="molecule type" value="Genomic_DNA"/>
</dbReference>
<comment type="caution">
    <text evidence="1">The sequence shown here is derived from an EMBL/GenBank/DDBJ whole genome shotgun (WGS) entry which is preliminary data.</text>
</comment>
<dbReference type="AlphaFoldDB" id="A0A7C3UQB7"/>
<organism evidence="1">
    <name type="scientific">candidate division WOR-3 bacterium</name>
    <dbReference type="NCBI Taxonomy" id="2052148"/>
    <lineage>
        <taxon>Bacteria</taxon>
        <taxon>Bacteria division WOR-3</taxon>
    </lineage>
</organism>
<protein>
    <submittedName>
        <fullName evidence="1">DUF2703 domain-containing protein</fullName>
    </submittedName>
</protein>
<dbReference type="Pfam" id="PF10865">
    <property type="entry name" value="DUF2703"/>
    <property type="match status" value="1"/>
</dbReference>
<gene>
    <name evidence="1" type="ORF">ENX07_06640</name>
</gene>
<evidence type="ECO:0000313" key="1">
    <source>
        <dbReference type="EMBL" id="HGE99724.1"/>
    </source>
</evidence>
<proteinExistence type="predicted"/>
<name>A0A7C3UQB7_UNCW3</name>
<sequence length="103" mass="11872">MKIRFFYLEGCPNKEPALALLKEVLREKGINQDVEVIEIRTEEEGKRYNFLGSPTIQINGLDIEKERRNDLPVFGCRVYKTKSGYRGVPPKEMIIAAIEEVKT</sequence>
<accession>A0A7C3UQB7</accession>
<reference evidence="1" key="1">
    <citation type="journal article" date="2020" name="mSystems">
        <title>Genome- and Community-Level Interaction Insights into Carbon Utilization and Element Cycling Functions of Hydrothermarchaeota in Hydrothermal Sediment.</title>
        <authorList>
            <person name="Zhou Z."/>
            <person name="Liu Y."/>
            <person name="Xu W."/>
            <person name="Pan J."/>
            <person name="Luo Z.H."/>
            <person name="Li M."/>
        </authorList>
    </citation>
    <scope>NUCLEOTIDE SEQUENCE [LARGE SCALE GENOMIC DNA]</scope>
    <source>
        <strain evidence="1">SpSt-906</strain>
    </source>
</reference>
<dbReference type="Gene3D" id="3.40.30.10">
    <property type="entry name" value="Glutaredoxin"/>
    <property type="match status" value="1"/>
</dbReference>